<dbReference type="RefSeq" id="WP_220039981.1">
    <property type="nucleotide sequence ID" value="NZ_POUD01000071.1"/>
</dbReference>
<dbReference type="EMBL" id="POUD01000071">
    <property type="protein sequence ID" value="PZG17170.1"/>
    <property type="molecule type" value="Genomic_DNA"/>
</dbReference>
<dbReference type="Pfam" id="PF00079">
    <property type="entry name" value="Serpin"/>
    <property type="match status" value="1"/>
</dbReference>
<dbReference type="InterPro" id="IPR042178">
    <property type="entry name" value="Serpin_sf_1"/>
</dbReference>
<dbReference type="Gene3D" id="3.30.497.10">
    <property type="entry name" value="Antithrombin, subunit I, domain 2"/>
    <property type="match status" value="1"/>
</dbReference>
<name>A0A2W2EUD5_9ACTN</name>
<accession>A0A2W2EUD5</accession>
<gene>
    <name evidence="2" type="ORF">C1J01_18740</name>
</gene>
<evidence type="ECO:0000313" key="2">
    <source>
        <dbReference type="EMBL" id="PZG17170.1"/>
    </source>
</evidence>
<dbReference type="InterPro" id="IPR036186">
    <property type="entry name" value="Serpin_sf"/>
</dbReference>
<sequence length="139" mass="14668">MSVAQVRATEPGDRLDVTVPRFTVSSTHDLLRLPEVFGLATVSDTSCGHFPGISPEPLAVGQATQAAVAVFSATGFESASVTAFDAVGGGAPPREPYRIRRVRAVFGRPFGFLTVERRSRMILTAGWVADPEAGAPVAR</sequence>
<dbReference type="InterPro" id="IPR023796">
    <property type="entry name" value="Serpin_dom"/>
</dbReference>
<comment type="caution">
    <text evidence="2">The sequence shown here is derived from an EMBL/GenBank/DDBJ whole genome shotgun (WGS) entry which is preliminary data.</text>
</comment>
<proteinExistence type="predicted"/>
<keyword evidence="3" id="KW-1185">Reference proteome</keyword>
<dbReference type="AlphaFoldDB" id="A0A2W2EUD5"/>
<organism evidence="2 3">
    <name type="scientific">Nonomuraea aridisoli</name>
    <dbReference type="NCBI Taxonomy" id="2070368"/>
    <lineage>
        <taxon>Bacteria</taxon>
        <taxon>Bacillati</taxon>
        <taxon>Actinomycetota</taxon>
        <taxon>Actinomycetes</taxon>
        <taxon>Streptosporangiales</taxon>
        <taxon>Streptosporangiaceae</taxon>
        <taxon>Nonomuraea</taxon>
    </lineage>
</organism>
<protein>
    <recommendedName>
        <fullName evidence="1">Serpin domain-containing protein</fullName>
    </recommendedName>
</protein>
<dbReference type="Proteomes" id="UP000249304">
    <property type="component" value="Unassembled WGS sequence"/>
</dbReference>
<feature type="domain" description="Serpin" evidence="1">
    <location>
        <begin position="13"/>
        <end position="131"/>
    </location>
</feature>
<reference evidence="2 3" key="1">
    <citation type="submission" date="2018-01" db="EMBL/GenBank/DDBJ databases">
        <title>Draft genome sequence of Nonomuraea sp. KC333.</title>
        <authorList>
            <person name="Sahin N."/>
            <person name="Saygin H."/>
            <person name="Ay H."/>
        </authorList>
    </citation>
    <scope>NUCLEOTIDE SEQUENCE [LARGE SCALE GENOMIC DNA]</scope>
    <source>
        <strain evidence="2 3">KC333</strain>
    </source>
</reference>
<dbReference type="SUPFAM" id="SSF56574">
    <property type="entry name" value="Serpins"/>
    <property type="match status" value="1"/>
</dbReference>
<evidence type="ECO:0000313" key="3">
    <source>
        <dbReference type="Proteomes" id="UP000249304"/>
    </source>
</evidence>
<evidence type="ECO:0000259" key="1">
    <source>
        <dbReference type="Pfam" id="PF00079"/>
    </source>
</evidence>